<accession>A0A1Y6CLX1</accession>
<comment type="cofactor">
    <cofactor evidence="1">
        <name>Mg(2+)</name>
        <dbReference type="ChEBI" id="CHEBI:18420"/>
    </cofactor>
</comment>
<protein>
    <recommendedName>
        <fullName evidence="12 13">Uracil phosphoribosyltransferase</fullName>
        <ecNumber evidence="4 13">2.4.2.9</ecNumber>
    </recommendedName>
</protein>
<keyword evidence="7 15" id="KW-0808">Transferase</keyword>
<dbReference type="RefSeq" id="WP_132323256.1">
    <property type="nucleotide sequence ID" value="NZ_FWZT01000021.1"/>
</dbReference>
<evidence type="ECO:0000256" key="8">
    <source>
        <dbReference type="ARBA" id="ARBA00022741"/>
    </source>
</evidence>
<keyword evidence="9" id="KW-0342">GTP-binding</keyword>
<evidence type="ECO:0000256" key="7">
    <source>
        <dbReference type="ARBA" id="ARBA00022679"/>
    </source>
</evidence>
<dbReference type="NCBIfam" id="TIGR01091">
    <property type="entry name" value="upp"/>
    <property type="match status" value="1"/>
</dbReference>
<dbReference type="GO" id="GO:0005525">
    <property type="term" value="F:GTP binding"/>
    <property type="evidence" value="ECO:0007669"/>
    <property type="project" value="UniProtKB-KW"/>
</dbReference>
<evidence type="ECO:0000256" key="4">
    <source>
        <dbReference type="ARBA" id="ARBA00011894"/>
    </source>
</evidence>
<evidence type="ECO:0000256" key="3">
    <source>
        <dbReference type="ARBA" id="ARBA00009516"/>
    </source>
</evidence>
<dbReference type="EC" id="2.4.2.9" evidence="4 13"/>
<dbReference type="Pfam" id="PF14681">
    <property type="entry name" value="UPRTase"/>
    <property type="match status" value="1"/>
</dbReference>
<keyword evidence="16" id="KW-1185">Reference proteome</keyword>
<evidence type="ECO:0000259" key="14">
    <source>
        <dbReference type="Pfam" id="PF14681"/>
    </source>
</evidence>
<dbReference type="NCBIfam" id="NF001097">
    <property type="entry name" value="PRK00129.1"/>
    <property type="match status" value="1"/>
</dbReference>
<comment type="catalytic activity">
    <reaction evidence="10">
        <text>UMP + diphosphate = 5-phospho-alpha-D-ribose 1-diphosphate + uracil</text>
        <dbReference type="Rhea" id="RHEA:13017"/>
        <dbReference type="ChEBI" id="CHEBI:17568"/>
        <dbReference type="ChEBI" id="CHEBI:33019"/>
        <dbReference type="ChEBI" id="CHEBI:57865"/>
        <dbReference type="ChEBI" id="CHEBI:58017"/>
        <dbReference type="EC" id="2.4.2.9"/>
    </reaction>
</comment>
<evidence type="ECO:0000313" key="16">
    <source>
        <dbReference type="Proteomes" id="UP000192907"/>
    </source>
</evidence>
<evidence type="ECO:0000256" key="1">
    <source>
        <dbReference type="ARBA" id="ARBA00001946"/>
    </source>
</evidence>
<evidence type="ECO:0000256" key="2">
    <source>
        <dbReference type="ARBA" id="ARBA00005180"/>
    </source>
</evidence>
<sequence length="209" mass="23569">MNDNCRVIEHPVIQHKLGYLRDSDTESAEFRNIMKELGRLLAYEATRDLDLREDRVHTPLMETAVRRIAKPPVVVSVMRAGNGMMDGILSALPFASAGHIGIYRDKFINNTVEYYFKIPKDSKSRQILLVDPLVATADTMISCIDRLKQYEVGEITIVTILISPEGLKRIHHFHPEVKVVTASVEEGLNDQGYLLPGIGDAGDRLYHTR</sequence>
<dbReference type="Proteomes" id="UP000192907">
    <property type="component" value="Unassembled WGS sequence"/>
</dbReference>
<dbReference type="InterPro" id="IPR000836">
    <property type="entry name" value="PRTase_dom"/>
</dbReference>
<dbReference type="EMBL" id="FWZT01000021">
    <property type="protein sequence ID" value="SMF63283.1"/>
    <property type="molecule type" value="Genomic_DNA"/>
</dbReference>
<dbReference type="GO" id="GO:0006223">
    <property type="term" value="P:uracil salvage"/>
    <property type="evidence" value="ECO:0007669"/>
    <property type="project" value="InterPro"/>
</dbReference>
<name>A0A1Y6CLX1_9BACT</name>
<evidence type="ECO:0000256" key="6">
    <source>
        <dbReference type="ARBA" id="ARBA00022676"/>
    </source>
</evidence>
<comment type="function">
    <text evidence="11">Catalyzes the conversion of uracil and 5-phospho-alpha-D-ribose 1-diphosphate (PRPP) to UMP and diphosphate.</text>
</comment>
<dbReference type="UniPathway" id="UPA00574">
    <property type="reaction ID" value="UER00636"/>
</dbReference>
<dbReference type="InterPro" id="IPR005765">
    <property type="entry name" value="UPRT"/>
</dbReference>
<dbReference type="SUPFAM" id="SSF53271">
    <property type="entry name" value="PRTase-like"/>
    <property type="match status" value="1"/>
</dbReference>
<evidence type="ECO:0000256" key="5">
    <source>
        <dbReference type="ARBA" id="ARBA00022533"/>
    </source>
</evidence>
<dbReference type="PANTHER" id="PTHR32315:SF4">
    <property type="entry name" value="URACIL PHOSPHORIBOSYLTRANSFERASE, CHLOROPLASTIC"/>
    <property type="match status" value="1"/>
</dbReference>
<dbReference type="GO" id="GO:0004845">
    <property type="term" value="F:uracil phosphoribosyltransferase activity"/>
    <property type="evidence" value="ECO:0007669"/>
    <property type="project" value="UniProtKB-UniRule"/>
</dbReference>
<evidence type="ECO:0000256" key="10">
    <source>
        <dbReference type="ARBA" id="ARBA00052919"/>
    </source>
</evidence>
<dbReference type="OrthoDB" id="5291773at2"/>
<proteinExistence type="inferred from homology"/>
<dbReference type="InterPro" id="IPR050054">
    <property type="entry name" value="UPRTase/APRTase"/>
</dbReference>
<dbReference type="STRING" id="1513793.SAMN06296036_121130"/>
<dbReference type="GO" id="GO:0044206">
    <property type="term" value="P:UMP salvage"/>
    <property type="evidence" value="ECO:0007669"/>
    <property type="project" value="UniProtKB-UniPathway"/>
</dbReference>
<feature type="domain" description="Phosphoribosyltransferase" evidence="14">
    <location>
        <begin position="7"/>
        <end position="208"/>
    </location>
</feature>
<keyword evidence="6 15" id="KW-0328">Glycosyltransferase</keyword>
<dbReference type="Gene3D" id="3.40.50.2020">
    <property type="match status" value="1"/>
</dbReference>
<gene>
    <name evidence="15" type="ORF">SAMN06296036_121130</name>
</gene>
<organism evidence="15 16">
    <name type="scientific">Pseudobacteriovorax antillogorgiicola</name>
    <dbReference type="NCBI Taxonomy" id="1513793"/>
    <lineage>
        <taxon>Bacteria</taxon>
        <taxon>Pseudomonadati</taxon>
        <taxon>Bdellovibrionota</taxon>
        <taxon>Oligoflexia</taxon>
        <taxon>Oligoflexales</taxon>
        <taxon>Pseudobacteriovoracaceae</taxon>
        <taxon>Pseudobacteriovorax</taxon>
    </lineage>
</organism>
<dbReference type="FunFam" id="3.40.50.2020:FF:000003">
    <property type="entry name" value="Uracil phosphoribosyltransferase"/>
    <property type="match status" value="1"/>
</dbReference>
<dbReference type="PANTHER" id="PTHR32315">
    <property type="entry name" value="ADENINE PHOSPHORIBOSYLTRANSFERASE"/>
    <property type="match status" value="1"/>
</dbReference>
<dbReference type="GO" id="GO:0005737">
    <property type="term" value="C:cytoplasm"/>
    <property type="evidence" value="ECO:0007669"/>
    <property type="project" value="UniProtKB-ARBA"/>
</dbReference>
<evidence type="ECO:0000256" key="9">
    <source>
        <dbReference type="ARBA" id="ARBA00023134"/>
    </source>
</evidence>
<reference evidence="16" key="1">
    <citation type="submission" date="2017-04" db="EMBL/GenBank/DDBJ databases">
        <authorList>
            <person name="Varghese N."/>
            <person name="Submissions S."/>
        </authorList>
    </citation>
    <scope>NUCLEOTIDE SEQUENCE [LARGE SCALE GENOMIC DNA]</scope>
    <source>
        <strain evidence="16">RKEM611</strain>
    </source>
</reference>
<evidence type="ECO:0000256" key="11">
    <source>
        <dbReference type="ARBA" id="ARBA00056901"/>
    </source>
</evidence>
<keyword evidence="8" id="KW-0547">Nucleotide-binding</keyword>
<comment type="similarity">
    <text evidence="3">Belongs to the UPRTase family.</text>
</comment>
<dbReference type="InterPro" id="IPR029057">
    <property type="entry name" value="PRTase-like"/>
</dbReference>
<dbReference type="CDD" id="cd06223">
    <property type="entry name" value="PRTases_typeI"/>
    <property type="match status" value="1"/>
</dbReference>
<comment type="pathway">
    <text evidence="2">Pyrimidine metabolism; UMP biosynthesis via salvage pathway; UMP from uracil: step 1/1.</text>
</comment>
<evidence type="ECO:0000313" key="15">
    <source>
        <dbReference type="EMBL" id="SMF63283.1"/>
    </source>
</evidence>
<dbReference type="AlphaFoldDB" id="A0A1Y6CLX1"/>
<keyword evidence="5" id="KW-0021">Allosteric enzyme</keyword>
<evidence type="ECO:0000256" key="13">
    <source>
        <dbReference type="NCBIfam" id="TIGR01091"/>
    </source>
</evidence>
<evidence type="ECO:0000256" key="12">
    <source>
        <dbReference type="ARBA" id="ARBA00072146"/>
    </source>
</evidence>